<sequence length="352" mass="37525">MRSLRLSDAASALTAGEGVMTHVRTAAYFSAFLGALGVTLIHFPWRRALSTRPATLCCFPYALCALCLTWRLILLFMLDFEAAYGTHEDPPNLFVEAYALVCDSAAGWWWSCMLLGWVTVACPVVAREAARRGMPAWLAVAHVVAAFLGAVSLAFPIFFAHLLLLGTPRGNPTADGGQTKASRMWIGCVGLSLVSIAALPATVSRARALFIAALIVVHFVLLIPFGVRAHPRARLTGSLTRREFVALALLTFLLHIHASWAAYTEVSAHGHTGSLRSFAAALVGAVTRNVCQASISIDAGMASAAGFVYMVERSGVRALWLCLLAPIISPAAALALHEVLAVDGAARPHLKV</sequence>
<dbReference type="Proteomes" id="UP001515480">
    <property type="component" value="Unassembled WGS sequence"/>
</dbReference>
<feature type="transmembrane region" description="Helical" evidence="1">
    <location>
        <begin position="57"/>
        <end position="78"/>
    </location>
</feature>
<organism evidence="2 3">
    <name type="scientific">Prymnesium parvum</name>
    <name type="common">Toxic golden alga</name>
    <dbReference type="NCBI Taxonomy" id="97485"/>
    <lineage>
        <taxon>Eukaryota</taxon>
        <taxon>Haptista</taxon>
        <taxon>Haptophyta</taxon>
        <taxon>Prymnesiophyceae</taxon>
        <taxon>Prymnesiales</taxon>
        <taxon>Prymnesiaceae</taxon>
        <taxon>Prymnesium</taxon>
    </lineage>
</organism>
<evidence type="ECO:0000313" key="2">
    <source>
        <dbReference type="EMBL" id="KAL1526333.1"/>
    </source>
</evidence>
<comment type="caution">
    <text evidence="2">The sequence shown here is derived from an EMBL/GenBank/DDBJ whole genome shotgun (WGS) entry which is preliminary data.</text>
</comment>
<evidence type="ECO:0008006" key="4">
    <source>
        <dbReference type="Google" id="ProtNLM"/>
    </source>
</evidence>
<feature type="transmembrane region" description="Helical" evidence="1">
    <location>
        <begin position="138"/>
        <end position="164"/>
    </location>
</feature>
<feature type="transmembrane region" description="Helical" evidence="1">
    <location>
        <begin position="208"/>
        <end position="225"/>
    </location>
</feature>
<reference evidence="2 3" key="1">
    <citation type="journal article" date="2024" name="Science">
        <title>Giant polyketide synthase enzymes in the biosynthesis of giant marine polyether toxins.</title>
        <authorList>
            <person name="Fallon T.R."/>
            <person name="Shende V.V."/>
            <person name="Wierzbicki I.H."/>
            <person name="Pendleton A.L."/>
            <person name="Watervoot N.F."/>
            <person name="Auber R.P."/>
            <person name="Gonzalez D.J."/>
            <person name="Wisecaver J.H."/>
            <person name="Moore B.S."/>
        </authorList>
    </citation>
    <scope>NUCLEOTIDE SEQUENCE [LARGE SCALE GENOMIC DNA]</scope>
    <source>
        <strain evidence="2 3">12B1</strain>
    </source>
</reference>
<feature type="transmembrane region" description="Helical" evidence="1">
    <location>
        <begin position="318"/>
        <end position="336"/>
    </location>
</feature>
<keyword evidence="3" id="KW-1185">Reference proteome</keyword>
<keyword evidence="1" id="KW-0472">Membrane</keyword>
<dbReference type="EMBL" id="JBGBPQ010000003">
    <property type="protein sequence ID" value="KAL1526333.1"/>
    <property type="molecule type" value="Genomic_DNA"/>
</dbReference>
<evidence type="ECO:0000256" key="1">
    <source>
        <dbReference type="SAM" id="Phobius"/>
    </source>
</evidence>
<feature type="transmembrane region" description="Helical" evidence="1">
    <location>
        <begin position="108"/>
        <end position="126"/>
    </location>
</feature>
<proteinExistence type="predicted"/>
<keyword evidence="1" id="KW-1133">Transmembrane helix</keyword>
<name>A0AB34JZ86_PRYPA</name>
<dbReference type="AlphaFoldDB" id="A0AB34JZ86"/>
<feature type="transmembrane region" description="Helical" evidence="1">
    <location>
        <begin position="245"/>
        <end position="263"/>
    </location>
</feature>
<feature type="transmembrane region" description="Helical" evidence="1">
    <location>
        <begin position="184"/>
        <end position="201"/>
    </location>
</feature>
<accession>A0AB34JZ86</accession>
<feature type="transmembrane region" description="Helical" evidence="1">
    <location>
        <begin position="26"/>
        <end position="45"/>
    </location>
</feature>
<keyword evidence="1" id="KW-0812">Transmembrane</keyword>
<gene>
    <name evidence="2" type="ORF">AB1Y20_015047</name>
</gene>
<protein>
    <recommendedName>
        <fullName evidence="4">GPI ethanolamine phosphate transferase 1</fullName>
    </recommendedName>
</protein>
<evidence type="ECO:0000313" key="3">
    <source>
        <dbReference type="Proteomes" id="UP001515480"/>
    </source>
</evidence>